<proteinExistence type="predicted"/>
<evidence type="ECO:0000313" key="2">
    <source>
        <dbReference type="Proteomes" id="UP000604661"/>
    </source>
</evidence>
<organism evidence="1 2">
    <name type="scientific">Nostoc linckia FACHB-391</name>
    <dbReference type="NCBI Taxonomy" id="2692906"/>
    <lineage>
        <taxon>Bacteria</taxon>
        <taxon>Bacillati</taxon>
        <taxon>Cyanobacteriota</taxon>
        <taxon>Cyanophyceae</taxon>
        <taxon>Nostocales</taxon>
        <taxon>Nostocaceae</taxon>
        <taxon>Nostoc</taxon>
    </lineage>
</organism>
<protein>
    <submittedName>
        <fullName evidence="1">Uncharacterized protein</fullName>
    </submittedName>
</protein>
<sequence>MVILSISISATAITSYKIVKGLLLDSLKQQALLKTRQGQDDIDNWLGIRKTEILR</sequence>
<comment type="caution">
    <text evidence="1">The sequence shown here is derived from an EMBL/GenBank/DDBJ whole genome shotgun (WGS) entry which is preliminary data.</text>
</comment>
<reference evidence="1 2" key="1">
    <citation type="journal article" date="2020" name="ISME J.">
        <title>Comparative genomics reveals insights into cyanobacterial evolution and habitat adaptation.</title>
        <authorList>
            <person name="Chen M.Y."/>
            <person name="Teng W.K."/>
            <person name="Zhao L."/>
            <person name="Hu C.X."/>
            <person name="Zhou Y.K."/>
            <person name="Han B.P."/>
            <person name="Song L.R."/>
            <person name="Shu W.S."/>
        </authorList>
    </citation>
    <scope>NUCLEOTIDE SEQUENCE [LARGE SCALE GENOMIC DNA]</scope>
    <source>
        <strain evidence="1 2">FACHB-391</strain>
    </source>
</reference>
<keyword evidence="2" id="KW-1185">Reference proteome</keyword>
<dbReference type="EMBL" id="JACJTE010000001">
    <property type="protein sequence ID" value="MBD2559244.1"/>
    <property type="molecule type" value="Genomic_DNA"/>
</dbReference>
<accession>A0ABR8ENW0</accession>
<gene>
    <name evidence="1" type="ORF">H6G95_01075</name>
</gene>
<name>A0ABR8ENW0_NOSLI</name>
<evidence type="ECO:0000313" key="1">
    <source>
        <dbReference type="EMBL" id="MBD2559244.1"/>
    </source>
</evidence>
<dbReference type="Proteomes" id="UP000604661">
    <property type="component" value="Unassembled WGS sequence"/>
</dbReference>